<feature type="signal peptide" evidence="1">
    <location>
        <begin position="1"/>
        <end position="18"/>
    </location>
</feature>
<dbReference type="InterPro" id="IPR002816">
    <property type="entry name" value="TraB/PrgY/GumN_fam"/>
</dbReference>
<evidence type="ECO:0008006" key="4">
    <source>
        <dbReference type="Google" id="ProtNLM"/>
    </source>
</evidence>
<evidence type="ECO:0000313" key="2">
    <source>
        <dbReference type="EMBL" id="TWI05040.1"/>
    </source>
</evidence>
<name>A0A562LBN8_9GAMM</name>
<keyword evidence="1" id="KW-0732">Signal</keyword>
<evidence type="ECO:0000313" key="3">
    <source>
        <dbReference type="Proteomes" id="UP000315167"/>
    </source>
</evidence>
<accession>A0A562LBN8</accession>
<dbReference type="AlphaFoldDB" id="A0A562LBN8"/>
<organism evidence="2 3">
    <name type="scientific">Luteimonas cucumeris</name>
    <dbReference type="NCBI Taxonomy" id="985012"/>
    <lineage>
        <taxon>Bacteria</taxon>
        <taxon>Pseudomonadati</taxon>
        <taxon>Pseudomonadota</taxon>
        <taxon>Gammaproteobacteria</taxon>
        <taxon>Lysobacterales</taxon>
        <taxon>Lysobacteraceae</taxon>
        <taxon>Luteimonas</taxon>
    </lineage>
</organism>
<comment type="caution">
    <text evidence="2">The sequence shown here is derived from an EMBL/GenBank/DDBJ whole genome shotgun (WGS) entry which is preliminary data.</text>
</comment>
<sequence>MRVILLCAALAMPGIAIGQVPAAKPQDAVRAEPEAKPRDPSIVELDTMVVSGAQPGPGMWRVSKGDHVLWILGTQSPLPRRMEWDTTAVERTILQSQELIAPPGTRIKSDIGFFSGLTLIPSAFKAPQSRWPLPAAGRPAGPVRALAGVEGEIHRP</sequence>
<feature type="chain" id="PRO_5021877155" description="TraB/GumN family protein" evidence="1">
    <location>
        <begin position="19"/>
        <end position="156"/>
    </location>
</feature>
<dbReference type="EMBL" id="VLKN01000002">
    <property type="protein sequence ID" value="TWI05040.1"/>
    <property type="molecule type" value="Genomic_DNA"/>
</dbReference>
<evidence type="ECO:0000256" key="1">
    <source>
        <dbReference type="SAM" id="SignalP"/>
    </source>
</evidence>
<dbReference type="Proteomes" id="UP000315167">
    <property type="component" value="Unassembled WGS sequence"/>
</dbReference>
<proteinExistence type="predicted"/>
<protein>
    <recommendedName>
        <fullName evidence="4">TraB/GumN family protein</fullName>
    </recommendedName>
</protein>
<gene>
    <name evidence="2" type="ORF">IP90_01183</name>
</gene>
<reference evidence="2 3" key="1">
    <citation type="journal article" date="2015" name="Stand. Genomic Sci.">
        <title>Genomic Encyclopedia of Bacterial and Archaeal Type Strains, Phase III: the genomes of soil and plant-associated and newly described type strains.</title>
        <authorList>
            <person name="Whitman W.B."/>
            <person name="Woyke T."/>
            <person name="Klenk H.P."/>
            <person name="Zhou Y."/>
            <person name="Lilburn T.G."/>
            <person name="Beck B.J."/>
            <person name="De Vos P."/>
            <person name="Vandamme P."/>
            <person name="Eisen J.A."/>
            <person name="Garrity G."/>
            <person name="Hugenholtz P."/>
            <person name="Kyrpides N.C."/>
        </authorList>
    </citation>
    <scope>NUCLEOTIDE SEQUENCE [LARGE SCALE GENOMIC DNA]</scope>
    <source>
        <strain evidence="2 3">CGMCC 1.10821</strain>
    </source>
</reference>
<dbReference type="Pfam" id="PF01963">
    <property type="entry name" value="TraB_PrgY_gumN"/>
    <property type="match status" value="1"/>
</dbReference>
<keyword evidence="3" id="KW-1185">Reference proteome</keyword>